<reference evidence="3" key="1">
    <citation type="submission" date="2016-09" db="EMBL/GenBank/DDBJ databases">
        <authorList>
            <person name="Varghese N."/>
            <person name="Submissions S."/>
        </authorList>
    </citation>
    <scope>NUCLEOTIDE SEQUENCE [LARGE SCALE GENOMIC DNA]</scope>
    <source>
        <strain evidence="3">ANC 4667</strain>
    </source>
</reference>
<dbReference type="InterPro" id="IPR014509">
    <property type="entry name" value="YjdF-like"/>
</dbReference>
<feature type="transmembrane region" description="Helical" evidence="1">
    <location>
        <begin position="111"/>
        <end position="128"/>
    </location>
</feature>
<accession>A0A1G6GYZ6</accession>
<evidence type="ECO:0000313" key="3">
    <source>
        <dbReference type="Proteomes" id="UP000243468"/>
    </source>
</evidence>
<keyword evidence="3" id="KW-1185">Reference proteome</keyword>
<dbReference type="InterPro" id="IPR058534">
    <property type="entry name" value="YjdF"/>
</dbReference>
<feature type="transmembrane region" description="Helical" evidence="1">
    <location>
        <begin position="188"/>
        <end position="205"/>
    </location>
</feature>
<proteinExistence type="predicted"/>
<protein>
    <submittedName>
        <fullName evidence="2">Putative membrane protein</fullName>
    </submittedName>
</protein>
<organism evidence="2 3">
    <name type="scientific">Acinetobacter kookii</name>
    <dbReference type="NCBI Taxonomy" id="1226327"/>
    <lineage>
        <taxon>Bacteria</taxon>
        <taxon>Pseudomonadati</taxon>
        <taxon>Pseudomonadota</taxon>
        <taxon>Gammaproteobacteria</taxon>
        <taxon>Moraxellales</taxon>
        <taxon>Moraxellaceae</taxon>
        <taxon>Acinetobacter</taxon>
    </lineage>
</organism>
<feature type="transmembrane region" description="Helical" evidence="1">
    <location>
        <begin position="62"/>
        <end position="80"/>
    </location>
</feature>
<dbReference type="OrthoDB" id="9786473at2"/>
<gene>
    <name evidence="2" type="ORF">SAMN05421732_101501</name>
</gene>
<evidence type="ECO:0000256" key="1">
    <source>
        <dbReference type="SAM" id="Phobius"/>
    </source>
</evidence>
<keyword evidence="1" id="KW-0812">Transmembrane</keyword>
<feature type="transmembrane region" description="Helical" evidence="1">
    <location>
        <begin position="140"/>
        <end position="158"/>
    </location>
</feature>
<dbReference type="Proteomes" id="UP000243468">
    <property type="component" value="Unassembled WGS sequence"/>
</dbReference>
<dbReference type="RefSeq" id="WP_092818560.1">
    <property type="nucleotide sequence ID" value="NZ_BAABKJ010000006.1"/>
</dbReference>
<dbReference type="AlphaFoldDB" id="A0A1G6GYZ6"/>
<feature type="transmembrane region" description="Helical" evidence="1">
    <location>
        <begin position="34"/>
        <end position="50"/>
    </location>
</feature>
<name>A0A1G6GYZ6_9GAMM</name>
<dbReference type="Pfam" id="PF09997">
    <property type="entry name" value="DUF2238"/>
    <property type="match status" value="1"/>
</dbReference>
<sequence length="222" mass="25671">MIEHQLSIKHWLALAVITVAIIIASIRPLEFEAYLLHQAGTVFMLVLLLFTQKKIGMSFYSFVLYLIFLLIHIIGAHYLYSYVPYNEWLIQLFGFDLNQSMGWSRNMYDRLVHLAYGILLYPVLLRLFQVWLPEAKPFMLFLLVVQFIMATSLIYEWLEWLIAIGLSSEEAENYNGQQGDMWDAHKDMLLATVGAAGYGLLDLCYSRKSLAKIPQPESDQHA</sequence>
<dbReference type="EMBL" id="FMYO01000001">
    <property type="protein sequence ID" value="SDB87191.1"/>
    <property type="molecule type" value="Genomic_DNA"/>
</dbReference>
<keyword evidence="1" id="KW-1133">Transmembrane helix</keyword>
<keyword evidence="1" id="KW-0472">Membrane</keyword>
<evidence type="ECO:0000313" key="2">
    <source>
        <dbReference type="EMBL" id="SDB87191.1"/>
    </source>
</evidence>
<feature type="transmembrane region" description="Helical" evidence="1">
    <location>
        <begin position="12"/>
        <end position="28"/>
    </location>
</feature>
<dbReference type="STRING" id="1226327.SAMN05421732_101501"/>
<dbReference type="PIRSF" id="PIRSF020606">
    <property type="entry name" value="UCP020606"/>
    <property type="match status" value="1"/>
</dbReference>